<dbReference type="GO" id="GO:0015031">
    <property type="term" value="P:protein transport"/>
    <property type="evidence" value="ECO:0007669"/>
    <property type="project" value="UniProtKB-KW"/>
</dbReference>
<dbReference type="PANTHER" id="PTHR21506:SF0">
    <property type="entry name" value="CONSERVED OLIGOMERIC GOLGI COMPLEX SUBUNIT 6"/>
    <property type="match status" value="1"/>
</dbReference>
<evidence type="ECO:0000256" key="2">
    <source>
        <dbReference type="ARBA" id="ARBA00011023"/>
    </source>
</evidence>
<comment type="subcellular location">
    <subcellularLocation>
        <location evidence="1 10">Golgi apparatus membrane</location>
        <topology evidence="1 10">Peripheral membrane protein</topology>
    </subcellularLocation>
</comment>
<dbReference type="SMART" id="SM01087">
    <property type="entry name" value="COG6"/>
    <property type="match status" value="1"/>
</dbReference>
<evidence type="ECO:0000256" key="4">
    <source>
        <dbReference type="ARBA" id="ARBA00022448"/>
    </source>
</evidence>
<evidence type="ECO:0000313" key="15">
    <source>
        <dbReference type="Proteomes" id="UP000013776"/>
    </source>
</evidence>
<feature type="compositionally biased region" description="Basic and acidic residues" evidence="11">
    <location>
        <begin position="1"/>
        <end position="10"/>
    </location>
</feature>
<name>R4XC07_TAPDE</name>
<protein>
    <recommendedName>
        <fullName evidence="3 10">Conserved oligomeric Golgi complex subunit 6</fullName>
        <shortName evidence="10">COG complex subunit 6</shortName>
    </recommendedName>
    <alternativeName>
        <fullName evidence="8 10">Component of oligomeric Golgi complex 6</fullName>
    </alternativeName>
</protein>
<evidence type="ECO:0000256" key="7">
    <source>
        <dbReference type="ARBA" id="ARBA00023136"/>
    </source>
</evidence>
<keyword evidence="4 10" id="KW-0813">Transport</keyword>
<comment type="similarity">
    <text evidence="2 10">Belongs to the COG6 family.</text>
</comment>
<dbReference type="Pfam" id="PF20653">
    <property type="entry name" value="COG6_C"/>
    <property type="match status" value="1"/>
</dbReference>
<dbReference type="InterPro" id="IPR048369">
    <property type="entry name" value="COG6_C"/>
</dbReference>
<comment type="function">
    <text evidence="10">Acts as component of the peripheral membrane COG complex that is involved in intra-Golgi protein trafficking. COG is located at the cis-Golgi, and regulates tethering of retrograde intra-Golgi vesicles and possibly a number of other membrane trafficking events.</text>
</comment>
<comment type="function">
    <text evidence="9">Acts as a component of the peripheral membrane COG complex that is involved in intra-Golgi protein trafficking. COG is located at the cis-Golgi, and regulates tethering of retrograde intra-Golgi vesicles and possibly a number of other membrane trafficking events.</text>
</comment>
<reference evidence="14 15" key="1">
    <citation type="journal article" date="2013" name="MBio">
        <title>Genome sequencing of the plant pathogen Taphrina deformans, the causal agent of peach leaf curl.</title>
        <authorList>
            <person name="Cisse O.H."/>
            <person name="Almeida J.M.G.C.F."/>
            <person name="Fonseca A."/>
            <person name="Kumar A.A."/>
            <person name="Salojaervi J."/>
            <person name="Overmyer K."/>
            <person name="Hauser P.M."/>
            <person name="Pagni M."/>
        </authorList>
    </citation>
    <scope>NUCLEOTIDE SEQUENCE [LARGE SCALE GENOMIC DNA]</scope>
    <source>
        <strain evidence="15">PYCC 5710 / ATCC 11124 / CBS 356.35 / IMI 108563 / JCM 9778 / NBRC 8474</strain>
    </source>
</reference>
<dbReference type="InterPro" id="IPR048368">
    <property type="entry name" value="COG6_N"/>
</dbReference>
<dbReference type="Proteomes" id="UP000013776">
    <property type="component" value="Unassembled WGS sequence"/>
</dbReference>
<feature type="domain" description="Conserved oligomeric complex COG6 N-terminal" evidence="12">
    <location>
        <begin position="68"/>
        <end position="179"/>
    </location>
</feature>
<keyword evidence="15" id="KW-1185">Reference proteome</keyword>
<keyword evidence="6 10" id="KW-0333">Golgi apparatus</keyword>
<keyword evidence="7 10" id="KW-0472">Membrane</keyword>
<gene>
    <name evidence="14" type="ORF">TAPDE_000524</name>
</gene>
<evidence type="ECO:0000256" key="6">
    <source>
        <dbReference type="ARBA" id="ARBA00023034"/>
    </source>
</evidence>
<dbReference type="Pfam" id="PF06419">
    <property type="entry name" value="COG6_N"/>
    <property type="match status" value="1"/>
</dbReference>
<evidence type="ECO:0000259" key="13">
    <source>
        <dbReference type="Pfam" id="PF20653"/>
    </source>
</evidence>
<evidence type="ECO:0000256" key="5">
    <source>
        <dbReference type="ARBA" id="ARBA00022927"/>
    </source>
</evidence>
<evidence type="ECO:0000313" key="14">
    <source>
        <dbReference type="EMBL" id="CCG80875.1"/>
    </source>
</evidence>
<keyword evidence="5 10" id="KW-0653">Protein transport</keyword>
<evidence type="ECO:0000256" key="8">
    <source>
        <dbReference type="ARBA" id="ARBA00031348"/>
    </source>
</evidence>
<evidence type="ECO:0000256" key="9">
    <source>
        <dbReference type="ARBA" id="ARBA00043873"/>
    </source>
</evidence>
<dbReference type="GO" id="GO:0017119">
    <property type="term" value="C:Golgi transport complex"/>
    <property type="evidence" value="ECO:0007669"/>
    <property type="project" value="UniProtKB-UniRule"/>
</dbReference>
<dbReference type="STRING" id="1097556.R4XC07"/>
<dbReference type="eggNOG" id="KOG3758">
    <property type="taxonomic scope" value="Eukaryota"/>
</dbReference>
<dbReference type="OrthoDB" id="272987at2759"/>
<organism evidence="14 15">
    <name type="scientific">Taphrina deformans (strain PYCC 5710 / ATCC 11124 / CBS 356.35 / IMI 108563 / JCM 9778 / NBRC 8474)</name>
    <name type="common">Peach leaf curl fungus</name>
    <name type="synonym">Lalaria deformans</name>
    <dbReference type="NCBI Taxonomy" id="1097556"/>
    <lineage>
        <taxon>Eukaryota</taxon>
        <taxon>Fungi</taxon>
        <taxon>Dikarya</taxon>
        <taxon>Ascomycota</taxon>
        <taxon>Taphrinomycotina</taxon>
        <taxon>Taphrinomycetes</taxon>
        <taxon>Taphrinales</taxon>
        <taxon>Taphrinaceae</taxon>
        <taxon>Taphrina</taxon>
    </lineage>
</organism>
<dbReference type="GO" id="GO:0006891">
    <property type="term" value="P:intra-Golgi vesicle-mediated transport"/>
    <property type="evidence" value="ECO:0007669"/>
    <property type="project" value="UniProtKB-UniRule"/>
</dbReference>
<dbReference type="PANTHER" id="PTHR21506">
    <property type="entry name" value="COMPONENT OF OLIGOMERIC GOLGI COMPLEX 6"/>
    <property type="match status" value="1"/>
</dbReference>
<evidence type="ECO:0000256" key="10">
    <source>
        <dbReference type="RuleBase" id="RU365075"/>
    </source>
</evidence>
<dbReference type="VEuPathDB" id="FungiDB:TAPDE_000524"/>
<dbReference type="GO" id="GO:0000139">
    <property type="term" value="C:Golgi membrane"/>
    <property type="evidence" value="ECO:0007669"/>
    <property type="project" value="UniProtKB-SubCell"/>
</dbReference>
<evidence type="ECO:0000256" key="1">
    <source>
        <dbReference type="ARBA" id="ARBA00004395"/>
    </source>
</evidence>
<dbReference type="AlphaFoldDB" id="R4XC07"/>
<sequence>MPRFIAERKYPLVHSGPPPTEMDYEKDGRVPLPSALSSGTNPLSQKLSQILSNSFVDPEISAALNILEQSGFVNSATSRRELAPNIAMQELETNKTVLDDYRHLVEEMRLIKMGLASMEAACDQMRVQAQAVKTSTTQLLEQSTFLQAQKKKVETKTVVLDAFRAKFLLEESEVQVLSSQSIVNEDFFKCLHRINAIHEDCSVLLASEDQTAGLEIMEAMNKHLDAGYAKLHRWILKELKSTTAGATEANVLLRQGLTVLSGRRDLYEKTLENVSESRRRVVAADFDQARVRGNLEANTDDAMRYVGDVLAWLHQAIATEREVIELILGSVGRRQSNTFPNDITTVSPALDYRAMQNELVDRSFSSILKPLQQRIDQVVVYQYDRVTSFRVAILIRFYRDLIDRVLERDATVTRSLHNMERSAISRFMQTTRNSIAAVNSKPPEVDIATLESPTFLTDTLDDLSAVLSILQESFLDTKEKEVEFTETWDQLLRQCIEVSVRMASELPQPTSSVFLLNCLVSLQNTLETVDFTVQQVEMCSSAAARCQQALIVEQHDYLLRNGGLITQIESLEENDHKSTISRLPEFQLEILKRLSKQLANFLPNALSDLSSRLSGLRDTDKATQINMEAALRFAKDYAQVEDAVLLNVEFGRSLLTLTYGEITRALNIS</sequence>
<evidence type="ECO:0000256" key="11">
    <source>
        <dbReference type="SAM" id="MobiDB-lite"/>
    </source>
</evidence>
<dbReference type="EMBL" id="CAHR02000018">
    <property type="protein sequence ID" value="CCG80875.1"/>
    <property type="molecule type" value="Genomic_DNA"/>
</dbReference>
<proteinExistence type="inferred from homology"/>
<dbReference type="InterPro" id="IPR010490">
    <property type="entry name" value="COG6"/>
</dbReference>
<evidence type="ECO:0000259" key="12">
    <source>
        <dbReference type="Pfam" id="PF06419"/>
    </source>
</evidence>
<feature type="domain" description="Conserved Oligomeric Golgi complex subunit 6 C-terminal" evidence="13">
    <location>
        <begin position="210"/>
        <end position="665"/>
    </location>
</feature>
<accession>R4XC07</accession>
<feature type="region of interest" description="Disordered" evidence="11">
    <location>
        <begin position="1"/>
        <end position="28"/>
    </location>
</feature>
<comment type="caution">
    <text evidence="14">The sequence shown here is derived from an EMBL/GenBank/DDBJ whole genome shotgun (WGS) entry which is preliminary data.</text>
</comment>
<comment type="subunit">
    <text evidence="10">Component of the conserved oligomeric Golgi complex.</text>
</comment>
<evidence type="ECO:0000256" key="3">
    <source>
        <dbReference type="ARBA" id="ARBA00020973"/>
    </source>
</evidence>